<comment type="catalytic activity">
    <reaction evidence="5">
        <text>a 1,2-diacyl-sn-glycerol + H2O = a 2-acylglycerol + a fatty acid + H(+)</text>
        <dbReference type="Rhea" id="RHEA:33275"/>
        <dbReference type="ChEBI" id="CHEBI:15377"/>
        <dbReference type="ChEBI" id="CHEBI:15378"/>
        <dbReference type="ChEBI" id="CHEBI:17389"/>
        <dbReference type="ChEBI" id="CHEBI:17815"/>
        <dbReference type="ChEBI" id="CHEBI:28868"/>
        <dbReference type="EC" id="3.1.1.116"/>
    </reaction>
</comment>
<evidence type="ECO:0000256" key="10">
    <source>
        <dbReference type="ARBA" id="ARBA00048513"/>
    </source>
</evidence>
<evidence type="ECO:0000256" key="3">
    <source>
        <dbReference type="ARBA" id="ARBA00026104"/>
    </source>
</evidence>
<reference evidence="15" key="1">
    <citation type="submission" date="2011-05" db="EMBL/GenBank/DDBJ databases">
        <authorList>
            <person name="Richards S.R."/>
            <person name="Qu J."/>
            <person name="Jiang H."/>
            <person name="Jhangiani S.N."/>
            <person name="Agravi P."/>
            <person name="Goodspeed R."/>
            <person name="Gross S."/>
            <person name="Mandapat C."/>
            <person name="Jackson L."/>
            <person name="Mathew T."/>
            <person name="Pu L."/>
            <person name="Thornton R."/>
            <person name="Saada N."/>
            <person name="Wilczek-Boney K.B."/>
            <person name="Lee S."/>
            <person name="Kovar C."/>
            <person name="Wu Y."/>
            <person name="Scherer S.E."/>
            <person name="Worley K.C."/>
            <person name="Muzny D.M."/>
            <person name="Gibbs R."/>
        </authorList>
    </citation>
    <scope>NUCLEOTIDE SEQUENCE</scope>
    <source>
        <strain evidence="15">Brora</strain>
    </source>
</reference>
<dbReference type="EC" id="3.1.1.116" evidence="3"/>
<keyword evidence="15" id="KW-1185">Reference proteome</keyword>
<dbReference type="GO" id="GO:0005739">
    <property type="term" value="C:mitochondrion"/>
    <property type="evidence" value="ECO:0007669"/>
    <property type="project" value="TreeGrafter"/>
</dbReference>
<dbReference type="PANTHER" id="PTHR46118">
    <property type="entry name" value="PROTEIN ABHD11"/>
    <property type="match status" value="1"/>
</dbReference>
<evidence type="ECO:0000256" key="8">
    <source>
        <dbReference type="ARBA" id="ARBA00048283"/>
    </source>
</evidence>
<comment type="catalytic activity">
    <reaction evidence="8">
        <text>1-octadecanoyl-2-(4Z,7Z,10Z,13Z,16Z,19Z-docosahexaenoyl)-sn-glycerol + H2O = 2-(4Z,7Z,10Z,13Z,16Z,19Z-docosahexaenoyl)-glycerol + octadecanoate + H(+)</text>
        <dbReference type="Rhea" id="RHEA:77107"/>
        <dbReference type="ChEBI" id="CHEBI:15377"/>
        <dbReference type="ChEBI" id="CHEBI:15378"/>
        <dbReference type="ChEBI" id="CHEBI:25629"/>
        <dbReference type="ChEBI" id="CHEBI:77129"/>
        <dbReference type="ChEBI" id="CHEBI:186738"/>
    </reaction>
</comment>
<organism evidence="14 15">
    <name type="scientific">Strigamia maritima</name>
    <name type="common">European centipede</name>
    <name type="synonym">Geophilus maritimus</name>
    <dbReference type="NCBI Taxonomy" id="126957"/>
    <lineage>
        <taxon>Eukaryota</taxon>
        <taxon>Metazoa</taxon>
        <taxon>Ecdysozoa</taxon>
        <taxon>Arthropoda</taxon>
        <taxon>Myriapoda</taxon>
        <taxon>Chilopoda</taxon>
        <taxon>Pleurostigmophora</taxon>
        <taxon>Geophilomorpha</taxon>
        <taxon>Linotaeniidae</taxon>
        <taxon>Strigamia</taxon>
    </lineage>
</organism>
<dbReference type="eggNOG" id="KOG2382">
    <property type="taxonomic scope" value="Eukaryota"/>
</dbReference>
<dbReference type="InterPro" id="IPR000073">
    <property type="entry name" value="AB_hydrolase_1"/>
</dbReference>
<reference evidence="14" key="2">
    <citation type="submission" date="2015-02" db="UniProtKB">
        <authorList>
            <consortium name="EnsemblMetazoa"/>
        </authorList>
    </citation>
    <scope>IDENTIFICATION</scope>
</reference>
<feature type="chain" id="PRO_5004590147" description="sn-1-specific diacylglycerol lipase ABHD11" evidence="12">
    <location>
        <begin position="17"/>
        <end position="287"/>
    </location>
</feature>
<comment type="catalytic activity">
    <reaction evidence="10">
        <text>1-octadecanoyl-2-(9Z-octadecenoyl)-sn-glycerol + H2O = 2-(9Z-octadecenoyl)-glycerol + octadecanoate + H(+)</text>
        <dbReference type="Rhea" id="RHEA:77103"/>
        <dbReference type="ChEBI" id="CHEBI:15377"/>
        <dbReference type="ChEBI" id="CHEBI:15378"/>
        <dbReference type="ChEBI" id="CHEBI:25629"/>
        <dbReference type="ChEBI" id="CHEBI:73990"/>
        <dbReference type="ChEBI" id="CHEBI:75468"/>
    </reaction>
</comment>
<dbReference type="Gene3D" id="3.40.50.1820">
    <property type="entry name" value="alpha/beta hydrolase"/>
    <property type="match status" value="1"/>
</dbReference>
<dbReference type="PRINTS" id="PR00412">
    <property type="entry name" value="EPOXHYDRLASE"/>
</dbReference>
<dbReference type="PANTHER" id="PTHR46118:SF4">
    <property type="entry name" value="PROTEIN ABHD11"/>
    <property type="match status" value="1"/>
</dbReference>
<dbReference type="OMA" id="LITMHGL"/>
<evidence type="ECO:0000256" key="9">
    <source>
        <dbReference type="ARBA" id="ARBA00048504"/>
    </source>
</evidence>
<dbReference type="GO" id="GO:0052689">
    <property type="term" value="F:carboxylic ester hydrolase activity"/>
    <property type="evidence" value="ECO:0007669"/>
    <property type="project" value="TreeGrafter"/>
</dbReference>
<proteinExistence type="inferred from homology"/>
<comment type="catalytic activity">
    <reaction evidence="9">
        <text>1,2-didecanoylglycerol + H2O = decanoylglycerol + decanoate + H(+)</text>
        <dbReference type="Rhea" id="RHEA:48596"/>
        <dbReference type="ChEBI" id="CHEBI:11152"/>
        <dbReference type="ChEBI" id="CHEBI:15377"/>
        <dbReference type="ChEBI" id="CHEBI:15378"/>
        <dbReference type="ChEBI" id="CHEBI:27689"/>
        <dbReference type="ChEBI" id="CHEBI:90605"/>
    </reaction>
</comment>
<dbReference type="EMBL" id="JH431806">
    <property type="status" value="NOT_ANNOTATED_CDS"/>
    <property type="molecule type" value="Genomic_DNA"/>
</dbReference>
<evidence type="ECO:0000313" key="15">
    <source>
        <dbReference type="Proteomes" id="UP000014500"/>
    </source>
</evidence>
<evidence type="ECO:0000256" key="11">
    <source>
        <dbReference type="ARBA" id="ARBA00048919"/>
    </source>
</evidence>
<dbReference type="PRINTS" id="PR00111">
    <property type="entry name" value="ABHYDROLASE"/>
</dbReference>
<evidence type="ECO:0000256" key="5">
    <source>
        <dbReference type="ARBA" id="ARBA00043667"/>
    </source>
</evidence>
<dbReference type="HOGENOM" id="CLU_020336_53_0_1"/>
<dbReference type="EnsemblMetazoa" id="SMAR007812-RA">
    <property type="protein sequence ID" value="SMAR007812-PA"/>
    <property type="gene ID" value="SMAR007812"/>
</dbReference>
<dbReference type="Proteomes" id="UP000014500">
    <property type="component" value="Unassembled WGS sequence"/>
</dbReference>
<comment type="similarity">
    <text evidence="1">Belongs to the AB hydrolase superfamily.</text>
</comment>
<accession>T1J2L5</accession>
<keyword evidence="12" id="KW-0732">Signal</keyword>
<evidence type="ECO:0000256" key="12">
    <source>
        <dbReference type="SAM" id="SignalP"/>
    </source>
</evidence>
<name>T1J2L5_STRMM</name>
<keyword evidence="2" id="KW-0378">Hydrolase</keyword>
<dbReference type="InterPro" id="IPR000639">
    <property type="entry name" value="Epox_hydrolase-like"/>
</dbReference>
<protein>
    <recommendedName>
        <fullName evidence="7">sn-1-specific diacylglycerol lipase ABHD11</fullName>
        <ecNumber evidence="3">3.1.1.116</ecNumber>
    </recommendedName>
    <alternativeName>
        <fullName evidence="4">Alpha/beta hydrolase domain-containing protein 11</fullName>
    </alternativeName>
</protein>
<comment type="catalytic activity">
    <reaction evidence="11">
        <text>1-octadecanoyl-2-(5Z,8Z,11Z,14Z-eicosatetraenoyl)-sn-glycerol + H2O = 2-(5Z,8Z,11Z,14Z-eicosatetraenoyl)-glycerol + octadecanoate + H(+)</text>
        <dbReference type="Rhea" id="RHEA:38507"/>
        <dbReference type="ChEBI" id="CHEBI:15377"/>
        <dbReference type="ChEBI" id="CHEBI:15378"/>
        <dbReference type="ChEBI" id="CHEBI:25629"/>
        <dbReference type="ChEBI" id="CHEBI:52392"/>
        <dbReference type="ChEBI" id="CHEBI:75728"/>
    </reaction>
</comment>
<dbReference type="InterPro" id="IPR029058">
    <property type="entry name" value="AB_hydrolase_fold"/>
</dbReference>
<dbReference type="PhylomeDB" id="T1J2L5"/>
<evidence type="ECO:0000259" key="13">
    <source>
        <dbReference type="Pfam" id="PF00561"/>
    </source>
</evidence>
<evidence type="ECO:0000256" key="1">
    <source>
        <dbReference type="ARBA" id="ARBA00008645"/>
    </source>
</evidence>
<evidence type="ECO:0000256" key="2">
    <source>
        <dbReference type="ARBA" id="ARBA00022801"/>
    </source>
</evidence>
<evidence type="ECO:0000256" key="4">
    <source>
        <dbReference type="ARBA" id="ARBA00042703"/>
    </source>
</evidence>
<comment type="catalytic activity">
    <reaction evidence="6">
        <text>a 1,3-diacyl-sn-glycerol + H2O = a 1-acyl-sn-glycerol + a fatty acid + H(+)</text>
        <dbReference type="Rhea" id="RHEA:38503"/>
        <dbReference type="ChEBI" id="CHEBI:15377"/>
        <dbReference type="ChEBI" id="CHEBI:15378"/>
        <dbReference type="ChEBI" id="CHEBI:28868"/>
        <dbReference type="ChEBI" id="CHEBI:64683"/>
        <dbReference type="ChEBI" id="CHEBI:77272"/>
    </reaction>
</comment>
<evidence type="ECO:0000313" key="14">
    <source>
        <dbReference type="EnsemblMetazoa" id="SMAR007812-PA"/>
    </source>
</evidence>
<dbReference type="Pfam" id="PF00561">
    <property type="entry name" value="Abhydrolase_1"/>
    <property type="match status" value="1"/>
</dbReference>
<evidence type="ECO:0000256" key="7">
    <source>
        <dbReference type="ARBA" id="ARBA00044064"/>
    </source>
</evidence>
<dbReference type="SUPFAM" id="SSF53474">
    <property type="entry name" value="alpha/beta-Hydrolases"/>
    <property type="match status" value="1"/>
</dbReference>
<sequence>MLLITLLFFLNRAVQLSYNVFDNGDPILAFKRTSINPVIIIPGLFGSKTNWNSLSKTISQKTGRNVIGIDVRNHGESEWNADFSYAAMHEDLLLLMDQLNITKVNLIGHSLGGRVAMNTALLTPDCVEKLVVVDVSPVRMSPEAANLLYMIQRMKAFEFPTGVQMSQVRKMADEALKSIADNPSIRQFLITNIRQNEDKTFQWRLNLDAIEKGMANITDHQFPETVFNAPTLFIGGTSSDYLKPDHHDDILEFFPKAEFNYIKDAGHWLHAEKPDEFLDIVCPFLKI</sequence>
<evidence type="ECO:0000256" key="6">
    <source>
        <dbReference type="ARBA" id="ARBA00043742"/>
    </source>
</evidence>
<dbReference type="AlphaFoldDB" id="T1J2L5"/>
<feature type="signal peptide" evidence="12">
    <location>
        <begin position="1"/>
        <end position="16"/>
    </location>
</feature>
<dbReference type="STRING" id="126957.T1J2L5"/>
<feature type="domain" description="AB hydrolase-1" evidence="13">
    <location>
        <begin position="36"/>
        <end position="274"/>
    </location>
</feature>